<dbReference type="Proteomes" id="UP000604046">
    <property type="component" value="Unassembled WGS sequence"/>
</dbReference>
<dbReference type="Gene3D" id="1.25.10.10">
    <property type="entry name" value="Leucine-rich Repeat Variant"/>
    <property type="match status" value="1"/>
</dbReference>
<sequence length="866" mass="96169">MEKVAVTVQKISGESMEMCANLEDSVQSLQDEIAKQLNVPVMCQKLWIDNASPTMVEKLVPHLSHQLERAIEQVDKRSIQEVKALAKPPEAVKKMTSMVYHLLNSSSKPRMPEWKMCVKMMANPSHFLDQLKQFPREVKDLQSQSVEAVKAIIKEMGEGYARWTFQRCSLLTAYLFDWLQLALKIYEAVHFPGDVKALQLDGELAVFAYVDTSLPKETETPPTLQVTLLVEYDAVFAAFKTARNLEPALEALKVIGAKCEDRSVPYLARQVYSSHPGRVLELVKAIWPSPSDRLAEMFASHFGNFYHNPFQGAVEVLEYLGPKEPRALKCIITGLNCNKSQVGGKYAPRRKVKRVKEDAENDADDLERPFRLFRQGCLDIFKHAEPHCDPKMVIDAVLQAILELEAHACDNARDALQDEILQALAIVSQRDYDHAMSAVVGVLANSRGGADESTVRAALAAAAFAKREDERLLEAFSACHGDDVPLRTLLTLAECFLEVSSSRSPFVSSIMERLERGLVGSDQARAMDLLPKLVPQDDEQVITLLVKTLNRSPWIIAKGEASALKCAATCLGQVASDKSAYQGAYDVMLDALIHSYCWNFRHGQNLREILVDTAKNLGGLKDKQLGDIAMAFNCSISCNRAENEKLFKEIAKSPEAKPSMVLFNVLDENLSVYSSCLAIDALSHTTPRNDVEVTEKLLSLLGRPDCQVKTAALESLMSFSTDASIKDRVLKCMNDSDSFVRRSALTLLMHCKLLDTSDVELLERCLVDASDVVVLALQSLSQMTLSNELVTKIFEVMIYHADPMCRREAANTIAEASRGPSGPVLVEALRRASDSSNMLWTETNELVIEARREALVALGMPAFSHT</sequence>
<evidence type="ECO:0000259" key="1">
    <source>
        <dbReference type="Pfam" id="PF12777"/>
    </source>
</evidence>
<evidence type="ECO:0000313" key="3">
    <source>
        <dbReference type="Proteomes" id="UP000604046"/>
    </source>
</evidence>
<accession>A0A812P479</accession>
<dbReference type="OrthoDB" id="411582at2759"/>
<dbReference type="InterPro" id="IPR016024">
    <property type="entry name" value="ARM-type_fold"/>
</dbReference>
<dbReference type="Pfam" id="PF12777">
    <property type="entry name" value="MT"/>
    <property type="match status" value="1"/>
</dbReference>
<feature type="domain" description="Dynein heavy chain coiled coil stalk" evidence="1">
    <location>
        <begin position="68"/>
        <end position="154"/>
    </location>
</feature>
<keyword evidence="3" id="KW-1185">Reference proteome</keyword>
<name>A0A812P479_9DINO</name>
<gene>
    <name evidence="2" type="ORF">SNAT2548_LOCUS17422</name>
</gene>
<reference evidence="2" key="1">
    <citation type="submission" date="2021-02" db="EMBL/GenBank/DDBJ databases">
        <authorList>
            <person name="Dougan E. K."/>
            <person name="Rhodes N."/>
            <person name="Thang M."/>
            <person name="Chan C."/>
        </authorList>
    </citation>
    <scope>NUCLEOTIDE SEQUENCE</scope>
</reference>
<evidence type="ECO:0000313" key="2">
    <source>
        <dbReference type="EMBL" id="CAE7333063.1"/>
    </source>
</evidence>
<proteinExistence type="predicted"/>
<dbReference type="EMBL" id="CAJNDS010002111">
    <property type="protein sequence ID" value="CAE7333063.1"/>
    <property type="molecule type" value="Genomic_DNA"/>
</dbReference>
<protein>
    <recommendedName>
        <fullName evidence="1">Dynein heavy chain coiled coil stalk domain-containing protein</fullName>
    </recommendedName>
</protein>
<dbReference type="AlphaFoldDB" id="A0A812P479"/>
<dbReference type="SUPFAM" id="SSF48371">
    <property type="entry name" value="ARM repeat"/>
    <property type="match status" value="2"/>
</dbReference>
<dbReference type="InterPro" id="IPR024743">
    <property type="entry name" value="Dynein_HC_stalk"/>
</dbReference>
<dbReference type="Pfam" id="PF13646">
    <property type="entry name" value="HEAT_2"/>
    <property type="match status" value="1"/>
</dbReference>
<organism evidence="2 3">
    <name type="scientific">Symbiodinium natans</name>
    <dbReference type="NCBI Taxonomy" id="878477"/>
    <lineage>
        <taxon>Eukaryota</taxon>
        <taxon>Sar</taxon>
        <taxon>Alveolata</taxon>
        <taxon>Dinophyceae</taxon>
        <taxon>Suessiales</taxon>
        <taxon>Symbiodiniaceae</taxon>
        <taxon>Symbiodinium</taxon>
    </lineage>
</organism>
<dbReference type="InterPro" id="IPR011989">
    <property type="entry name" value="ARM-like"/>
</dbReference>
<comment type="caution">
    <text evidence="2">The sequence shown here is derived from an EMBL/GenBank/DDBJ whole genome shotgun (WGS) entry which is preliminary data.</text>
</comment>
<dbReference type="Gene3D" id="1.20.920.60">
    <property type="match status" value="1"/>
</dbReference>